<sequence>MYAAIASSALTGTVGTPVIVEAHVGPGIPGFTVVGLPDEGCRESRDRVRAALLSSGLSWPNRRITINLVGSGERRGGAGMDLAIAVGLLVATELIPAHAVEQMAFIGELGLDGSLRSTHGMAPLVAAVADREVVVGSSSINESRLARVPRLRHVATLGELVQVLVDGHPWPTLPSDPLEVVEEDLADMADVQGQASARLALEVCAAGVHHLLMIGPPGAGKSMLATRLPSLLPRLTSEEAFAVAMTRSAAGLAVTHHLASSPPFRAPHHTVSMTGMIGGGSAQLRPGEITLASQGVLFLDEMGEFAPTILDALRQPIEDGVVRISRAQHFVTMPARFLLVAATNPCPCGSGTPLGCQCQPAAIQRYLRRFSGPLLDRFDVRVRLVRPSTKEITSGQKAESSAQVRDRVLKVRDVAQRRQGCVNSAITADMLDDVAPLDERALEILRHQLDIGTLSGRGYHRVRRVARTLADLNGATHVIESRWVEAALALRCAIRIDPHVAR</sequence>
<dbReference type="Pfam" id="PF13541">
    <property type="entry name" value="ChlI"/>
    <property type="match status" value="1"/>
</dbReference>
<evidence type="ECO:0000256" key="1">
    <source>
        <dbReference type="ARBA" id="ARBA00006354"/>
    </source>
</evidence>
<dbReference type="AlphaFoldDB" id="A0A6J6CC08"/>
<dbReference type="InterPro" id="IPR045006">
    <property type="entry name" value="CHLI-like"/>
</dbReference>
<name>A0A6J6CC08_9ZZZZ</name>
<feature type="domain" description="AAA+ ATPase" evidence="2">
    <location>
        <begin position="207"/>
        <end position="388"/>
    </location>
</feature>
<dbReference type="Gene3D" id="3.30.230.10">
    <property type="match status" value="1"/>
</dbReference>
<dbReference type="InterPro" id="IPR004482">
    <property type="entry name" value="Mg_chelat-rel"/>
</dbReference>
<organism evidence="3">
    <name type="scientific">freshwater metagenome</name>
    <dbReference type="NCBI Taxonomy" id="449393"/>
    <lineage>
        <taxon>unclassified sequences</taxon>
        <taxon>metagenomes</taxon>
        <taxon>ecological metagenomes</taxon>
    </lineage>
</organism>
<gene>
    <name evidence="3" type="ORF">UFOPK1572_00024</name>
</gene>
<dbReference type="EMBL" id="CAEZTC010000002">
    <property type="protein sequence ID" value="CAB4548922.1"/>
    <property type="molecule type" value="Genomic_DNA"/>
</dbReference>
<accession>A0A6J6CC08</accession>
<dbReference type="SUPFAM" id="SSF52540">
    <property type="entry name" value="P-loop containing nucleoside triphosphate hydrolases"/>
    <property type="match status" value="1"/>
</dbReference>
<dbReference type="PANTHER" id="PTHR32039">
    <property type="entry name" value="MAGNESIUM-CHELATASE SUBUNIT CHLI"/>
    <property type="match status" value="1"/>
</dbReference>
<dbReference type="Pfam" id="PF01078">
    <property type="entry name" value="Mg_chelatase"/>
    <property type="match status" value="1"/>
</dbReference>
<evidence type="ECO:0000313" key="3">
    <source>
        <dbReference type="EMBL" id="CAB4548922.1"/>
    </source>
</evidence>
<dbReference type="Pfam" id="PF13335">
    <property type="entry name" value="Mg_chelatase_C"/>
    <property type="match status" value="1"/>
</dbReference>
<dbReference type="PANTHER" id="PTHR32039:SF7">
    <property type="entry name" value="COMPETENCE PROTEIN COMM"/>
    <property type="match status" value="1"/>
</dbReference>
<dbReference type="Gene3D" id="3.40.50.300">
    <property type="entry name" value="P-loop containing nucleotide triphosphate hydrolases"/>
    <property type="match status" value="1"/>
</dbReference>
<reference evidence="3" key="1">
    <citation type="submission" date="2020-05" db="EMBL/GenBank/DDBJ databases">
        <authorList>
            <person name="Chiriac C."/>
            <person name="Salcher M."/>
            <person name="Ghai R."/>
            <person name="Kavagutti S V."/>
        </authorList>
    </citation>
    <scope>NUCLEOTIDE SEQUENCE</scope>
</reference>
<protein>
    <submittedName>
        <fullName evidence="3">Unannotated protein</fullName>
    </submittedName>
</protein>
<dbReference type="SUPFAM" id="SSF54211">
    <property type="entry name" value="Ribosomal protein S5 domain 2-like"/>
    <property type="match status" value="1"/>
</dbReference>
<dbReference type="InterPro" id="IPR025158">
    <property type="entry name" value="Mg_chelat-rel_C"/>
</dbReference>
<dbReference type="InterPro" id="IPR000523">
    <property type="entry name" value="Mg_chelatse_chII-like_cat_dom"/>
</dbReference>
<comment type="similarity">
    <text evidence="1">Belongs to the Mg-chelatase subunits D/I family. ComM subfamily.</text>
</comment>
<evidence type="ECO:0000259" key="2">
    <source>
        <dbReference type="SMART" id="SM00382"/>
    </source>
</evidence>
<dbReference type="InterPro" id="IPR020568">
    <property type="entry name" value="Ribosomal_Su5_D2-typ_SF"/>
</dbReference>
<dbReference type="GO" id="GO:0005524">
    <property type="term" value="F:ATP binding"/>
    <property type="evidence" value="ECO:0007669"/>
    <property type="project" value="InterPro"/>
</dbReference>
<dbReference type="InterPro" id="IPR014721">
    <property type="entry name" value="Ribsml_uS5_D2-typ_fold_subgr"/>
</dbReference>
<dbReference type="SMART" id="SM00382">
    <property type="entry name" value="AAA"/>
    <property type="match status" value="1"/>
</dbReference>
<dbReference type="InterPro" id="IPR027417">
    <property type="entry name" value="P-loop_NTPase"/>
</dbReference>
<proteinExistence type="inferred from homology"/>
<dbReference type="NCBIfam" id="TIGR00368">
    <property type="entry name" value="YifB family Mg chelatase-like AAA ATPase"/>
    <property type="match status" value="1"/>
</dbReference>
<dbReference type="InterPro" id="IPR003593">
    <property type="entry name" value="AAA+_ATPase"/>
</dbReference>